<gene>
    <name evidence="2" type="ORF">EVAR_60465_1</name>
</gene>
<evidence type="ECO:0000313" key="2">
    <source>
        <dbReference type="EMBL" id="GBP87773.1"/>
    </source>
</evidence>
<reference evidence="2 3" key="1">
    <citation type="journal article" date="2019" name="Commun. Biol.">
        <title>The bagworm genome reveals a unique fibroin gene that provides high tensile strength.</title>
        <authorList>
            <person name="Kono N."/>
            <person name="Nakamura H."/>
            <person name="Ohtoshi R."/>
            <person name="Tomita M."/>
            <person name="Numata K."/>
            <person name="Arakawa K."/>
        </authorList>
    </citation>
    <scope>NUCLEOTIDE SEQUENCE [LARGE SCALE GENOMIC DNA]</scope>
</reference>
<dbReference type="Proteomes" id="UP000299102">
    <property type="component" value="Unassembled WGS sequence"/>
</dbReference>
<organism evidence="2 3">
    <name type="scientific">Eumeta variegata</name>
    <name type="common">Bagworm moth</name>
    <name type="synonym">Eumeta japonica</name>
    <dbReference type="NCBI Taxonomy" id="151549"/>
    <lineage>
        <taxon>Eukaryota</taxon>
        <taxon>Metazoa</taxon>
        <taxon>Ecdysozoa</taxon>
        <taxon>Arthropoda</taxon>
        <taxon>Hexapoda</taxon>
        <taxon>Insecta</taxon>
        <taxon>Pterygota</taxon>
        <taxon>Neoptera</taxon>
        <taxon>Endopterygota</taxon>
        <taxon>Lepidoptera</taxon>
        <taxon>Glossata</taxon>
        <taxon>Ditrysia</taxon>
        <taxon>Tineoidea</taxon>
        <taxon>Psychidae</taxon>
        <taxon>Oiketicinae</taxon>
        <taxon>Eumeta</taxon>
    </lineage>
</organism>
<protein>
    <submittedName>
        <fullName evidence="2">Uncharacterized protein</fullName>
    </submittedName>
</protein>
<comment type="caution">
    <text evidence="2">The sequence shown here is derived from an EMBL/GenBank/DDBJ whole genome shotgun (WGS) entry which is preliminary data.</text>
</comment>
<evidence type="ECO:0000256" key="1">
    <source>
        <dbReference type="SAM" id="MobiDB-lite"/>
    </source>
</evidence>
<feature type="region of interest" description="Disordered" evidence="1">
    <location>
        <begin position="48"/>
        <end position="101"/>
    </location>
</feature>
<dbReference type="EMBL" id="BGZK01001884">
    <property type="protein sequence ID" value="GBP87773.1"/>
    <property type="molecule type" value="Genomic_DNA"/>
</dbReference>
<proteinExistence type="predicted"/>
<keyword evidence="3" id="KW-1185">Reference proteome</keyword>
<accession>A0A4C1ZKR3</accession>
<evidence type="ECO:0000313" key="3">
    <source>
        <dbReference type="Proteomes" id="UP000299102"/>
    </source>
</evidence>
<sequence length="183" mass="19509">MSILHTLAPVRVGSVGLKPKKISSEVGDRLCYSQATSLATGRTTLASPSAAGRHVNRHGFPSSCPAERSAAPGGVRSSGGSISTFRGLRRSGREAAADSQPPLEGVHWDVIPRCRRIASMRPSCNLVAVDRGPSPPKERGIISESASWTPDVGRGMSLVYAEYRRGRGRSLAKLQPLINRLVE</sequence>
<dbReference type="AlphaFoldDB" id="A0A4C1ZKR3"/>
<name>A0A4C1ZKR3_EUMVA</name>